<evidence type="ECO:0000313" key="4">
    <source>
        <dbReference type="EMBL" id="KAF7364390.1"/>
    </source>
</evidence>
<dbReference type="AlphaFoldDB" id="A0A8H7D7M2"/>
<dbReference type="PANTHER" id="PTHR10039">
    <property type="entry name" value="AMELOGENIN"/>
    <property type="match status" value="1"/>
</dbReference>
<evidence type="ECO:0000256" key="1">
    <source>
        <dbReference type="ARBA" id="ARBA00022737"/>
    </source>
</evidence>
<evidence type="ECO:0000313" key="5">
    <source>
        <dbReference type="Proteomes" id="UP000623467"/>
    </source>
</evidence>
<feature type="domain" description="Nephrocystin 3-like N-terminal" evidence="3">
    <location>
        <begin position="207"/>
        <end position="370"/>
    </location>
</feature>
<dbReference type="InterPro" id="IPR027417">
    <property type="entry name" value="P-loop_NTPase"/>
</dbReference>
<dbReference type="Proteomes" id="UP000623467">
    <property type="component" value="Unassembled WGS sequence"/>
</dbReference>
<evidence type="ECO:0000259" key="3">
    <source>
        <dbReference type="Pfam" id="PF24883"/>
    </source>
</evidence>
<comment type="caution">
    <text evidence="4">The sequence shown here is derived from an EMBL/GenBank/DDBJ whole genome shotgun (WGS) entry which is preliminary data.</text>
</comment>
<dbReference type="EMBL" id="JACAZH010000007">
    <property type="protein sequence ID" value="KAF7364390.1"/>
    <property type="molecule type" value="Genomic_DNA"/>
</dbReference>
<name>A0A8H7D7M2_9AGAR</name>
<evidence type="ECO:0000256" key="2">
    <source>
        <dbReference type="SAM" id="MobiDB-lite"/>
    </source>
</evidence>
<organism evidence="4 5">
    <name type="scientific">Mycena sanguinolenta</name>
    <dbReference type="NCBI Taxonomy" id="230812"/>
    <lineage>
        <taxon>Eukaryota</taxon>
        <taxon>Fungi</taxon>
        <taxon>Dikarya</taxon>
        <taxon>Basidiomycota</taxon>
        <taxon>Agaricomycotina</taxon>
        <taxon>Agaricomycetes</taxon>
        <taxon>Agaricomycetidae</taxon>
        <taxon>Agaricales</taxon>
        <taxon>Marasmiineae</taxon>
        <taxon>Mycenaceae</taxon>
        <taxon>Mycena</taxon>
    </lineage>
</organism>
<protein>
    <submittedName>
        <fullName evidence="4">NACHT domain-containing protein</fullName>
    </submittedName>
</protein>
<gene>
    <name evidence="4" type="ORF">MSAN_01099700</name>
</gene>
<feature type="region of interest" description="Disordered" evidence="2">
    <location>
        <begin position="97"/>
        <end position="137"/>
    </location>
</feature>
<dbReference type="OrthoDB" id="5967843at2759"/>
<dbReference type="PANTHER" id="PTHR10039:SF17">
    <property type="entry name" value="FUNGAL STAND N-TERMINAL GOODBYE DOMAIN-CONTAINING PROTEIN-RELATED"/>
    <property type="match status" value="1"/>
</dbReference>
<dbReference type="SUPFAM" id="SSF52540">
    <property type="entry name" value="P-loop containing nucleoside triphosphate hydrolases"/>
    <property type="match status" value="1"/>
</dbReference>
<keyword evidence="1" id="KW-0677">Repeat</keyword>
<accession>A0A8H7D7M2</accession>
<sequence>MAFFENSHGMQINGGNFYNIAGGMNVQQQLPFAIPENQRCLPHPTHDSRPTEPFRAYGPGVMASISGVRRSVWEAGSNRHRPYDSSGRRQITADFAQLSGSPQSAPASDFQSSISETSTSFEPQAMENALESSDSQPWTASIPFRESVQHEPTTTINGGTFVSNNTIFRRSERGIDLLHSAVALAALHDSGESFPQPKCHPETRTKILDDLQKWSLEKSSEESILWLYGPAGAGKSAIMQTFARQLHSANRLGGSFFFKRGHATRGDGKALFTTIAYQLALGVSWLKAPISRMVENDPSLIARSIDTQLQKLISEPSQLHTDDDTENPVIIVIDGLDECEGHVVQEEILRAIRNSTSQYPIPLRFIVASRSEPHIRELFESPLYRGAYRAFNVEQSFEDVRTYLRDEFARIHSEHRTMATIPGPWPAPNILEELVSKSSGHFIYASTVIKFIDDKNHRPTERLAVVQGNTQSDSAFDALDDLYMKILSCSPRQDQLLPILCAIANFDFHPRTLDRLLGLEDGETRLLLRGLHSLLHVPDEAEKHFPTISLHHASFPDFLGNATRSHKFYIGGSHHRLDLARSLLELFTTDLENHVNLHEDWNRRSPLGLIPLVISLSPCAELLLLIQRMNPDYAMALPPSHVENLIVWLRQIPGVPKDLVTLWEDYDYMSFCIQTICHAKLDVIANTRSESSRRILSRVPGLFNLIRTILLVGETRERGHDIRLLSNTTWDDLKTIICALRPIIGRDNKMICELVHCLLDEQFFGESYPWPSLSRDLARQLIRIFNTCGPSSQKTRSSLPISLSYLVRASPHCPDLLADLWTIRPLQFWVEQHNAQYQIYHISMWLESFHNSELLAFLGELYIQ</sequence>
<keyword evidence="5" id="KW-1185">Reference proteome</keyword>
<feature type="compositionally biased region" description="Polar residues" evidence="2">
    <location>
        <begin position="98"/>
        <end position="122"/>
    </location>
</feature>
<proteinExistence type="predicted"/>
<dbReference type="InterPro" id="IPR056884">
    <property type="entry name" value="NPHP3-like_N"/>
</dbReference>
<dbReference type="Pfam" id="PF24883">
    <property type="entry name" value="NPHP3_N"/>
    <property type="match status" value="1"/>
</dbReference>
<dbReference type="Gene3D" id="3.40.50.300">
    <property type="entry name" value="P-loop containing nucleotide triphosphate hydrolases"/>
    <property type="match status" value="1"/>
</dbReference>
<reference evidence="4" key="1">
    <citation type="submission" date="2020-05" db="EMBL/GenBank/DDBJ databases">
        <title>Mycena genomes resolve the evolution of fungal bioluminescence.</title>
        <authorList>
            <person name="Tsai I.J."/>
        </authorList>
    </citation>
    <scope>NUCLEOTIDE SEQUENCE</scope>
    <source>
        <strain evidence="4">160909Yilan</strain>
    </source>
</reference>